<dbReference type="AlphaFoldDB" id="A0AAV6JGZ1"/>
<protein>
    <submittedName>
        <fullName evidence="1">Uncharacterized protein</fullName>
    </submittedName>
</protein>
<accession>A0AAV6JGZ1</accession>
<organism evidence="1 2">
    <name type="scientific">Rhododendron griersonianum</name>
    <dbReference type="NCBI Taxonomy" id="479676"/>
    <lineage>
        <taxon>Eukaryota</taxon>
        <taxon>Viridiplantae</taxon>
        <taxon>Streptophyta</taxon>
        <taxon>Embryophyta</taxon>
        <taxon>Tracheophyta</taxon>
        <taxon>Spermatophyta</taxon>
        <taxon>Magnoliopsida</taxon>
        <taxon>eudicotyledons</taxon>
        <taxon>Gunneridae</taxon>
        <taxon>Pentapetalae</taxon>
        <taxon>asterids</taxon>
        <taxon>Ericales</taxon>
        <taxon>Ericaceae</taxon>
        <taxon>Ericoideae</taxon>
        <taxon>Rhodoreae</taxon>
        <taxon>Rhododendron</taxon>
    </lineage>
</organism>
<evidence type="ECO:0000313" key="2">
    <source>
        <dbReference type="Proteomes" id="UP000823749"/>
    </source>
</evidence>
<gene>
    <name evidence="1" type="ORF">RHGRI_019410</name>
</gene>
<keyword evidence="2" id="KW-1185">Reference proteome</keyword>
<name>A0AAV6JGZ1_9ERIC</name>
<dbReference type="EMBL" id="JACTNZ010000007">
    <property type="protein sequence ID" value="KAG5538859.1"/>
    <property type="molecule type" value="Genomic_DNA"/>
</dbReference>
<sequence>MQILVRHQNFPRRELLEDTRFLFQRGGHEMQQIIREGNNFADTSAKLGTDQSVRHVELEDPPAAITGMLMADLIHWLFVDIPNTSSKEPLFNFFNFQTSW</sequence>
<evidence type="ECO:0000313" key="1">
    <source>
        <dbReference type="EMBL" id="KAG5538859.1"/>
    </source>
</evidence>
<reference evidence="1" key="1">
    <citation type="submission" date="2020-08" db="EMBL/GenBank/DDBJ databases">
        <title>Plant Genome Project.</title>
        <authorList>
            <person name="Zhang R.-G."/>
        </authorList>
    </citation>
    <scope>NUCLEOTIDE SEQUENCE</scope>
    <source>
        <strain evidence="1">WSP0</strain>
        <tissue evidence="1">Leaf</tissue>
    </source>
</reference>
<dbReference type="Proteomes" id="UP000823749">
    <property type="component" value="Chromosome 7"/>
</dbReference>
<proteinExistence type="predicted"/>
<comment type="caution">
    <text evidence="1">The sequence shown here is derived from an EMBL/GenBank/DDBJ whole genome shotgun (WGS) entry which is preliminary data.</text>
</comment>